<comment type="caution">
    <text evidence="1">The sequence shown here is derived from an EMBL/GenBank/DDBJ whole genome shotgun (WGS) entry which is preliminary data.</text>
</comment>
<sequence length="138" mass="14965">MYGRDSDGISTLNCSGNLGCDASSEGEGTAAAEALMAREDMHLAEECGMQCRFGDLKVEGMRDLEPEEGRGLKKVLVAAVIGGLVGELLQGDESKRVASELRNSNVYGVGSESSGRIWSQVWMGWFISWVGKLMWRVE</sequence>
<dbReference type="AlphaFoldDB" id="A0AAV0RFQ2"/>
<organism evidence="1 2">
    <name type="scientific">Linum tenue</name>
    <dbReference type="NCBI Taxonomy" id="586396"/>
    <lineage>
        <taxon>Eukaryota</taxon>
        <taxon>Viridiplantae</taxon>
        <taxon>Streptophyta</taxon>
        <taxon>Embryophyta</taxon>
        <taxon>Tracheophyta</taxon>
        <taxon>Spermatophyta</taxon>
        <taxon>Magnoliopsida</taxon>
        <taxon>eudicotyledons</taxon>
        <taxon>Gunneridae</taxon>
        <taxon>Pentapetalae</taxon>
        <taxon>rosids</taxon>
        <taxon>fabids</taxon>
        <taxon>Malpighiales</taxon>
        <taxon>Linaceae</taxon>
        <taxon>Linum</taxon>
    </lineage>
</organism>
<keyword evidence="2" id="KW-1185">Reference proteome</keyword>
<accession>A0AAV0RFQ2</accession>
<dbReference type="EMBL" id="CAMGYJ010000010">
    <property type="protein sequence ID" value="CAI0555399.1"/>
    <property type="molecule type" value="Genomic_DNA"/>
</dbReference>
<dbReference type="Proteomes" id="UP001154282">
    <property type="component" value="Unassembled WGS sequence"/>
</dbReference>
<name>A0AAV0RFQ2_9ROSI</name>
<reference evidence="1" key="1">
    <citation type="submission" date="2022-08" db="EMBL/GenBank/DDBJ databases">
        <authorList>
            <person name="Gutierrez-Valencia J."/>
        </authorList>
    </citation>
    <scope>NUCLEOTIDE SEQUENCE</scope>
</reference>
<proteinExistence type="predicted"/>
<gene>
    <name evidence="1" type="ORF">LITE_LOCUS47587</name>
</gene>
<protein>
    <submittedName>
        <fullName evidence="1">Uncharacterized protein</fullName>
    </submittedName>
</protein>
<evidence type="ECO:0000313" key="1">
    <source>
        <dbReference type="EMBL" id="CAI0555399.1"/>
    </source>
</evidence>
<evidence type="ECO:0000313" key="2">
    <source>
        <dbReference type="Proteomes" id="UP001154282"/>
    </source>
</evidence>